<dbReference type="EMBL" id="CP071796">
    <property type="protein sequence ID" value="QTD44861.1"/>
    <property type="molecule type" value="Genomic_DNA"/>
</dbReference>
<protein>
    <submittedName>
        <fullName evidence="2">Methyltransferase domain-containing protein</fullName>
    </submittedName>
</protein>
<feature type="domain" description="Methyltransferase type 11" evidence="1">
    <location>
        <begin position="121"/>
        <end position="170"/>
    </location>
</feature>
<dbReference type="CDD" id="cd02440">
    <property type="entry name" value="AdoMet_MTases"/>
    <property type="match status" value="1"/>
</dbReference>
<dbReference type="GO" id="GO:0008757">
    <property type="term" value="F:S-adenosylmethionine-dependent methyltransferase activity"/>
    <property type="evidence" value="ECO:0007669"/>
    <property type="project" value="InterPro"/>
</dbReference>
<keyword evidence="2" id="KW-0808">Transferase</keyword>
<evidence type="ECO:0000313" key="3">
    <source>
        <dbReference type="Proteomes" id="UP000663903"/>
    </source>
</evidence>
<dbReference type="Proteomes" id="UP000663903">
    <property type="component" value="Chromosome"/>
</dbReference>
<dbReference type="Gene3D" id="3.40.50.150">
    <property type="entry name" value="Vaccinia Virus protein VP39"/>
    <property type="match status" value="1"/>
</dbReference>
<evidence type="ECO:0000313" key="2">
    <source>
        <dbReference type="EMBL" id="QTD44861.1"/>
    </source>
</evidence>
<dbReference type="InterPro" id="IPR029063">
    <property type="entry name" value="SAM-dependent_MTases_sf"/>
</dbReference>
<keyword evidence="3" id="KW-1185">Reference proteome</keyword>
<keyword evidence="2" id="KW-0489">Methyltransferase</keyword>
<accession>A0A975CGV7</accession>
<dbReference type="AlphaFoldDB" id="A0A975CGV7"/>
<dbReference type="KEGG" id="otd:J1M35_17685"/>
<gene>
    <name evidence="2" type="ORF">J1M35_17685</name>
</gene>
<dbReference type="GO" id="GO:0032259">
    <property type="term" value="P:methylation"/>
    <property type="evidence" value="ECO:0007669"/>
    <property type="project" value="UniProtKB-KW"/>
</dbReference>
<name>A0A975CGV7_9BURK</name>
<organism evidence="2 3">
    <name type="scientific">Ottowia testudinis</name>
    <dbReference type="NCBI Taxonomy" id="2816950"/>
    <lineage>
        <taxon>Bacteria</taxon>
        <taxon>Pseudomonadati</taxon>
        <taxon>Pseudomonadota</taxon>
        <taxon>Betaproteobacteria</taxon>
        <taxon>Burkholderiales</taxon>
        <taxon>Comamonadaceae</taxon>
        <taxon>Ottowia</taxon>
    </lineage>
</organism>
<dbReference type="Pfam" id="PF08241">
    <property type="entry name" value="Methyltransf_11"/>
    <property type="match status" value="1"/>
</dbReference>
<dbReference type="InterPro" id="IPR013216">
    <property type="entry name" value="Methyltransf_11"/>
</dbReference>
<evidence type="ECO:0000259" key="1">
    <source>
        <dbReference type="Pfam" id="PF08241"/>
    </source>
</evidence>
<proteinExistence type="predicted"/>
<reference evidence="2" key="1">
    <citation type="submission" date="2021-03" db="EMBL/GenBank/DDBJ databases">
        <title>Ottowia sp. 27C isolated from the cloaca of a Giant Asian pond turtle (Heosemys grandis).</title>
        <authorList>
            <person name="Spergser J."/>
            <person name="Busse H.-J."/>
        </authorList>
    </citation>
    <scope>NUCLEOTIDE SEQUENCE</scope>
    <source>
        <strain evidence="2">27C</strain>
    </source>
</reference>
<sequence length="299" mass="33405">MRTTLKKIARRLLGADAIVASINALSDKIDRHAAIPAGAPSPQSAAQPAPPSCRELIAIEYLSGQGIEIGAFASPLKVPGNTKVAYLDRYQPDQMEGELNVAGLTPKDFGFDPAALIVPDIVDDGESLSKVGDLTQDFVIANHVLEHFENPIKGFKNMLRVLKHGGILYLALPEMQHSFDRIRRPTPFEHVWRDYLEGPAWSRKQAFDEFARVFVDNGMAKNLFPQKSGDERVAFESYVASELERANFSIHFHAWRMIDMVDMFVKLKDQLGIAYQIELIKANGDEVIFIFRKIPSTIV</sequence>
<dbReference type="RefSeq" id="WP_208008519.1">
    <property type="nucleotide sequence ID" value="NZ_CP071796.1"/>
</dbReference>
<dbReference type="SUPFAM" id="SSF53335">
    <property type="entry name" value="S-adenosyl-L-methionine-dependent methyltransferases"/>
    <property type="match status" value="1"/>
</dbReference>